<feature type="binding site" evidence="11">
    <location>
        <position position="71"/>
    </location>
    <ligand>
        <name>Ca(2+)</name>
        <dbReference type="ChEBI" id="CHEBI:29108"/>
        <label>1</label>
    </ligand>
</feature>
<feature type="binding site" evidence="11">
    <location>
        <position position="75"/>
    </location>
    <ligand>
        <name>Ca(2+)</name>
        <dbReference type="ChEBI" id="CHEBI:29108"/>
        <label>1</label>
    </ligand>
</feature>
<dbReference type="InterPro" id="IPR000823">
    <property type="entry name" value="Peroxidase_pln"/>
</dbReference>
<feature type="binding site" evidence="11">
    <location>
        <position position="73"/>
    </location>
    <ligand>
        <name>Ca(2+)</name>
        <dbReference type="ChEBI" id="CHEBI:29108"/>
        <label>1</label>
    </ligand>
</feature>
<dbReference type="InterPro" id="IPR033905">
    <property type="entry name" value="Secretory_peroxidase"/>
</dbReference>
<evidence type="ECO:0000256" key="12">
    <source>
        <dbReference type="PIRSR" id="PIRSR600823-4"/>
    </source>
</evidence>
<dbReference type="Gene3D" id="1.10.520.10">
    <property type="match status" value="1"/>
</dbReference>
<evidence type="ECO:0000259" key="15">
    <source>
        <dbReference type="PROSITE" id="PS50873"/>
    </source>
</evidence>
<dbReference type="FunFam" id="1.10.420.10:FF:000001">
    <property type="entry name" value="Peroxidase"/>
    <property type="match status" value="1"/>
</dbReference>
<evidence type="ECO:0000313" key="16">
    <source>
        <dbReference type="EMBL" id="KAL3697918.1"/>
    </source>
</evidence>
<dbReference type="GO" id="GO:0140825">
    <property type="term" value="F:lactoperoxidase activity"/>
    <property type="evidence" value="ECO:0007669"/>
    <property type="project" value="UniProtKB-EC"/>
</dbReference>
<evidence type="ECO:0000256" key="14">
    <source>
        <dbReference type="SAM" id="MobiDB-lite"/>
    </source>
</evidence>
<comment type="catalytic activity">
    <reaction evidence="1">
        <text>2 a phenolic donor + H2O2 = 2 a phenolic radical donor + 2 H2O</text>
        <dbReference type="Rhea" id="RHEA:56136"/>
        <dbReference type="ChEBI" id="CHEBI:15377"/>
        <dbReference type="ChEBI" id="CHEBI:16240"/>
        <dbReference type="ChEBI" id="CHEBI:139520"/>
        <dbReference type="ChEBI" id="CHEBI:139521"/>
        <dbReference type="EC" id="1.11.1.7"/>
    </reaction>
</comment>
<comment type="cofactor">
    <cofactor evidence="11">
        <name>heme b</name>
        <dbReference type="ChEBI" id="CHEBI:60344"/>
    </cofactor>
    <text evidence="11">Binds 1 heme b (iron(II)-protoporphyrin IX) group per subunit.</text>
</comment>
<evidence type="ECO:0000313" key="17">
    <source>
        <dbReference type="Proteomes" id="UP001633002"/>
    </source>
</evidence>
<dbReference type="GO" id="GO:0046872">
    <property type="term" value="F:metal ion binding"/>
    <property type="evidence" value="ECO:0007669"/>
    <property type="project" value="UniProtKB-KW"/>
</dbReference>
<dbReference type="InterPro" id="IPR010255">
    <property type="entry name" value="Haem_peroxidase_sf"/>
</dbReference>
<feature type="binding site" evidence="11">
    <location>
        <position position="77"/>
    </location>
    <ligand>
        <name>Ca(2+)</name>
        <dbReference type="ChEBI" id="CHEBI:29108"/>
        <label>1</label>
    </ligand>
</feature>
<dbReference type="PRINTS" id="PR00458">
    <property type="entry name" value="PEROXIDASE"/>
</dbReference>
<evidence type="ECO:0000256" key="11">
    <source>
        <dbReference type="PIRSR" id="PIRSR600823-3"/>
    </source>
</evidence>
<gene>
    <name evidence="16" type="ORF">R1sor_011994</name>
</gene>
<feature type="binding site" evidence="10">
    <location>
        <position position="164"/>
    </location>
    <ligand>
        <name>substrate</name>
    </ligand>
</feature>
<dbReference type="CDD" id="cd00693">
    <property type="entry name" value="secretory_peroxidase"/>
    <property type="match status" value="1"/>
</dbReference>
<keyword evidence="17" id="KW-1185">Reference proteome</keyword>
<feature type="disulfide bond" evidence="13">
    <location>
        <begin position="201"/>
        <end position="234"/>
    </location>
</feature>
<dbReference type="Proteomes" id="UP001633002">
    <property type="component" value="Unassembled WGS sequence"/>
</dbReference>
<feature type="region of interest" description="Disordered" evidence="14">
    <location>
        <begin position="402"/>
        <end position="440"/>
    </location>
</feature>
<comment type="similarity">
    <text evidence="2">Belongs to the peroxidase family. Ascorbate peroxidase subfamily.</text>
</comment>
<dbReference type="EMBL" id="JBJQOH010000002">
    <property type="protein sequence ID" value="KAL3697918.1"/>
    <property type="molecule type" value="Genomic_DNA"/>
</dbReference>
<feature type="binding site" evidence="11">
    <location>
        <position position="248"/>
    </location>
    <ligand>
        <name>Ca(2+)</name>
        <dbReference type="ChEBI" id="CHEBI:29108"/>
        <label>2</label>
    </ligand>
</feature>
<feature type="binding site" description="axial binding residue" evidence="11">
    <location>
        <position position="194"/>
    </location>
    <ligand>
        <name>heme b</name>
        <dbReference type="ChEBI" id="CHEBI:60344"/>
    </ligand>
    <ligandPart>
        <name>Fe</name>
        <dbReference type="ChEBI" id="CHEBI:18248"/>
    </ligandPart>
</feature>
<keyword evidence="6" id="KW-0560">Oxidoreductase</keyword>
<dbReference type="PROSITE" id="PS50873">
    <property type="entry name" value="PEROXIDASE_4"/>
    <property type="match status" value="1"/>
</dbReference>
<feature type="disulfide bond" evidence="13">
    <location>
        <begin position="122"/>
        <end position="324"/>
    </location>
</feature>
<feature type="site" description="Transition state stabilizer" evidence="12">
    <location>
        <position position="63"/>
    </location>
</feature>
<evidence type="ECO:0000256" key="10">
    <source>
        <dbReference type="PIRSR" id="PIRSR600823-2"/>
    </source>
</evidence>
<dbReference type="PANTHER" id="PTHR31517">
    <property type="match status" value="1"/>
</dbReference>
<keyword evidence="7 11" id="KW-0408">Iron</keyword>
<comment type="cofactor">
    <cofactor evidence="11">
        <name>Ca(2+)</name>
        <dbReference type="ChEBI" id="CHEBI:29108"/>
    </cofactor>
    <text evidence="11">Binds 2 calcium ions per subunit.</text>
</comment>
<feature type="binding site" evidence="11">
    <location>
        <position position="251"/>
    </location>
    <ligand>
        <name>Ca(2+)</name>
        <dbReference type="ChEBI" id="CHEBI:29108"/>
        <label>2</label>
    </ligand>
</feature>
<dbReference type="Gene3D" id="1.10.420.10">
    <property type="entry name" value="Peroxidase, domain 2"/>
    <property type="match status" value="1"/>
</dbReference>
<feature type="disulfide bond" evidence="13">
    <location>
        <begin position="69"/>
        <end position="74"/>
    </location>
</feature>
<evidence type="ECO:0000256" key="5">
    <source>
        <dbReference type="ARBA" id="ARBA00022723"/>
    </source>
</evidence>
<evidence type="ECO:0000256" key="7">
    <source>
        <dbReference type="ARBA" id="ARBA00023004"/>
    </source>
</evidence>
<proteinExistence type="inferred from homology"/>
<evidence type="ECO:0000256" key="4">
    <source>
        <dbReference type="ARBA" id="ARBA00022617"/>
    </source>
</evidence>
<evidence type="ECO:0000256" key="9">
    <source>
        <dbReference type="PIRSR" id="PIRSR600823-1"/>
    </source>
</evidence>
<evidence type="ECO:0000256" key="2">
    <source>
        <dbReference type="ARBA" id="ARBA00006873"/>
    </source>
</evidence>
<comment type="caution">
    <text evidence="16">The sequence shown here is derived from an EMBL/GenBank/DDBJ whole genome shotgun (WGS) entry which is preliminary data.</text>
</comment>
<feature type="domain" description="Plant heme peroxidase family profile" evidence="15">
    <location>
        <begin position="27"/>
        <end position="328"/>
    </location>
</feature>
<feature type="disulfide bond" evidence="13">
    <location>
        <begin position="37"/>
        <end position="116"/>
    </location>
</feature>
<evidence type="ECO:0000256" key="3">
    <source>
        <dbReference type="ARBA" id="ARBA00022559"/>
    </source>
</evidence>
<organism evidence="16 17">
    <name type="scientific">Riccia sorocarpa</name>
    <dbReference type="NCBI Taxonomy" id="122646"/>
    <lineage>
        <taxon>Eukaryota</taxon>
        <taxon>Viridiplantae</taxon>
        <taxon>Streptophyta</taxon>
        <taxon>Embryophyta</taxon>
        <taxon>Marchantiophyta</taxon>
        <taxon>Marchantiopsida</taxon>
        <taxon>Marchantiidae</taxon>
        <taxon>Marchantiales</taxon>
        <taxon>Ricciaceae</taxon>
        <taxon>Riccia</taxon>
    </lineage>
</organism>
<keyword evidence="11" id="KW-0106">Calcium</keyword>
<keyword evidence="8 13" id="KW-1015">Disulfide bond</keyword>
<dbReference type="PANTHER" id="PTHR31517:SF51">
    <property type="entry name" value="PEROXIDASE 55"/>
    <property type="match status" value="1"/>
</dbReference>
<sequence>MKGLCESEIFLWMLVGTLVFGSFVDAQLSVGYYDTICPTAESIVQSTVIAGMQNPIVGPSVLRLFAHDCFVDGCDASIMLVDPAGNDERSAGDNLSLQQVSLDTVNQAKQAVEQACPGIVSCADIIAMAAEVVVNQMGGPSWSVLLGRRDGLTSQAANVAGNLPGSHMDVTALLAVFGNIGLGPKELVALSGAHSVGFSHCAEFTDRLYNFDGIPGTTDPSLSPAYAATLQSICPNAAFNPTTVQPLDPVTASQFDNIYYQQLQIGQGLLFSDQVLYVDNTTTGLVTMYANNQGQFFNDFVNAMIAMGNAGVLTGTQGEVRLNCSVVNNPSSVIPPPPVVVPSPTGTPMPVPASPTNPVAPGPAAPVVPSLGPPGPVPPTIASPPAAPVVPAPVTPAPVAPTIVSPPAPVAPVVTPAPPQPVPLPQGPVTTPQPPPAGTS</sequence>
<feature type="binding site" evidence="11">
    <location>
        <position position="256"/>
    </location>
    <ligand>
        <name>Ca(2+)</name>
        <dbReference type="ChEBI" id="CHEBI:29108"/>
        <label>2</label>
    </ligand>
</feature>
<name>A0ABD3I2J1_9MARC</name>
<protein>
    <recommendedName>
        <fullName evidence="15">Plant heme peroxidase family profile domain-containing protein</fullName>
    </recommendedName>
</protein>
<feature type="active site" description="Proton acceptor" evidence="9">
    <location>
        <position position="67"/>
    </location>
</feature>
<evidence type="ECO:0000256" key="8">
    <source>
        <dbReference type="ARBA" id="ARBA00023157"/>
    </source>
</evidence>
<feature type="binding site" evidence="11">
    <location>
        <position position="68"/>
    </location>
    <ligand>
        <name>Ca(2+)</name>
        <dbReference type="ChEBI" id="CHEBI:29108"/>
        <label>1</label>
    </ligand>
</feature>
<dbReference type="Pfam" id="PF00141">
    <property type="entry name" value="peroxidase"/>
    <property type="match status" value="1"/>
</dbReference>
<dbReference type="InterPro" id="IPR019793">
    <property type="entry name" value="Peroxidases_heam-ligand_BS"/>
</dbReference>
<accession>A0ABD3I2J1</accession>
<evidence type="ECO:0000256" key="6">
    <source>
        <dbReference type="ARBA" id="ARBA00023002"/>
    </source>
</evidence>
<reference evidence="16 17" key="1">
    <citation type="submission" date="2024-09" db="EMBL/GenBank/DDBJ databases">
        <title>Chromosome-scale assembly of Riccia sorocarpa.</title>
        <authorList>
            <person name="Paukszto L."/>
        </authorList>
    </citation>
    <scope>NUCLEOTIDE SEQUENCE [LARGE SCALE GENOMIC DNA]</scope>
    <source>
        <strain evidence="16">LP-2024</strain>
        <tissue evidence="16">Aerial parts of the thallus</tissue>
    </source>
</reference>
<keyword evidence="3" id="KW-0575">Peroxidase</keyword>
<dbReference type="SUPFAM" id="SSF48113">
    <property type="entry name" value="Heme-dependent peroxidases"/>
    <property type="match status" value="1"/>
</dbReference>
<keyword evidence="5 11" id="KW-0479">Metal-binding</keyword>
<dbReference type="AlphaFoldDB" id="A0ABD3I2J1"/>
<evidence type="ECO:0000256" key="1">
    <source>
        <dbReference type="ARBA" id="ARBA00000189"/>
    </source>
</evidence>
<feature type="binding site" evidence="11">
    <location>
        <position position="88"/>
    </location>
    <ligand>
        <name>Ca(2+)</name>
        <dbReference type="ChEBI" id="CHEBI:29108"/>
        <label>1</label>
    </ligand>
</feature>
<dbReference type="PROSITE" id="PS00435">
    <property type="entry name" value="PEROXIDASE_1"/>
    <property type="match status" value="1"/>
</dbReference>
<evidence type="ECO:0000256" key="13">
    <source>
        <dbReference type="PIRSR" id="PIRSR600823-5"/>
    </source>
</evidence>
<dbReference type="PRINTS" id="PR00461">
    <property type="entry name" value="PLPEROXIDASE"/>
</dbReference>
<dbReference type="InterPro" id="IPR002016">
    <property type="entry name" value="Haem_peroxidase"/>
</dbReference>
<keyword evidence="4" id="KW-0349">Heme</keyword>